<dbReference type="AlphaFoldDB" id="V2UDN8"/>
<name>V2UDN8_9GAMM</name>
<gene>
    <name evidence="7" type="ORF">P255_00739</name>
</gene>
<dbReference type="PATRIC" id="fig|1341683.3.peg.733"/>
<accession>V2UDN8</accession>
<dbReference type="RefSeq" id="WP_004903687.1">
    <property type="nucleotide sequence ID" value="NZ_BBTI01000001.1"/>
</dbReference>
<evidence type="ECO:0000256" key="3">
    <source>
        <dbReference type="ARBA" id="ARBA00022692"/>
    </source>
</evidence>
<evidence type="ECO:0000313" key="8">
    <source>
        <dbReference type="Proteomes" id="UP000018418"/>
    </source>
</evidence>
<dbReference type="InterPro" id="IPR002549">
    <property type="entry name" value="AI-2E-like"/>
</dbReference>
<keyword evidence="3 6" id="KW-0812">Transmembrane</keyword>
<keyword evidence="8" id="KW-1185">Reference proteome</keyword>
<evidence type="ECO:0000256" key="4">
    <source>
        <dbReference type="ARBA" id="ARBA00022989"/>
    </source>
</evidence>
<feature type="transmembrane region" description="Helical" evidence="6">
    <location>
        <begin position="61"/>
        <end position="88"/>
    </location>
</feature>
<feature type="transmembrane region" description="Helical" evidence="6">
    <location>
        <begin position="256"/>
        <end position="279"/>
    </location>
</feature>
<organism evidence="7 8">
    <name type="scientific">Acinetobacter brisouii CIP 110357</name>
    <dbReference type="NCBI Taxonomy" id="1341683"/>
    <lineage>
        <taxon>Bacteria</taxon>
        <taxon>Pseudomonadati</taxon>
        <taxon>Pseudomonadota</taxon>
        <taxon>Gammaproteobacteria</taxon>
        <taxon>Moraxellales</taxon>
        <taxon>Moraxellaceae</taxon>
        <taxon>Acinetobacter</taxon>
    </lineage>
</organism>
<comment type="subcellular location">
    <subcellularLocation>
        <location evidence="1">Membrane</location>
        <topology evidence="1">Multi-pass membrane protein</topology>
    </subcellularLocation>
</comment>
<sequence length="338" mass="37485">MNILSDRQSILASYILIILSLVAIIPLHLLPSFFAGFLIYEIIHSLSKVIDRYIDSHRAKLIISIVLSIVIVSLLSFLITSLVSFVIYDLQGPGLTAFSEKIDQTLILLQQEVSKYISIYIPNSVTDLKNHIFILLKDNVSVLRHTGSDILHNFATMVIGLIIGILVSIHSFSYKEAQPTFKMALMLRIEKLGLSFRNVVFAQIQISLINTALFIVFVFIALPLCGVHLPFAKTLTILTFIFGLIPIAGNLISNSLIIISGLTISLPVAAAALMYLILIHKLEYFINAKIVGSKINAHAWEVLLAMLIFEAIFGFGGLIAAPIFYAYIKLEMNDAKLI</sequence>
<comment type="similarity">
    <text evidence="2">Belongs to the autoinducer-2 exporter (AI-2E) (TC 2.A.86) family.</text>
</comment>
<evidence type="ECO:0000256" key="2">
    <source>
        <dbReference type="ARBA" id="ARBA00009773"/>
    </source>
</evidence>
<protein>
    <recommendedName>
        <fullName evidence="9">AI-2E family transporter</fullName>
    </recommendedName>
</protein>
<reference evidence="7 8" key="1">
    <citation type="submission" date="2013-10" db="EMBL/GenBank/DDBJ databases">
        <title>The Genome Sequence of Acinetobacter brisouii CIP 110357.</title>
        <authorList>
            <consortium name="The Broad Institute Genomics Platform"/>
            <consortium name="The Broad Institute Genome Sequencing Center for Infectious Disease"/>
            <person name="Cerqueira G."/>
            <person name="Feldgarden M."/>
            <person name="Courvalin P."/>
            <person name="Grillot-Courvalin C."/>
            <person name="Clermont D."/>
            <person name="Rocha E."/>
            <person name="Yoon E.-J."/>
            <person name="Nemec A."/>
            <person name="Young S.K."/>
            <person name="Zeng Q."/>
            <person name="Gargeya S."/>
            <person name="Fitzgerald M."/>
            <person name="Abouelleil A."/>
            <person name="Alvarado L."/>
            <person name="Berlin A.M."/>
            <person name="Chapman S.B."/>
            <person name="Gainer-Dewar J."/>
            <person name="Goldberg J."/>
            <person name="Gnerre S."/>
            <person name="Griggs A."/>
            <person name="Gujja S."/>
            <person name="Hansen M."/>
            <person name="Howarth C."/>
            <person name="Imamovic A."/>
            <person name="Ireland A."/>
            <person name="Larimer J."/>
            <person name="McCowan C."/>
            <person name="Murphy C."/>
            <person name="Pearson M."/>
            <person name="Poon T.W."/>
            <person name="Priest M."/>
            <person name="Roberts A."/>
            <person name="Saif S."/>
            <person name="Shea T."/>
            <person name="Sykes S."/>
            <person name="Wortman J."/>
            <person name="Nusbaum C."/>
            <person name="Birren B."/>
        </authorList>
    </citation>
    <scope>NUCLEOTIDE SEQUENCE [LARGE SCALE GENOMIC DNA]</scope>
    <source>
        <strain evidence="7 8">CIP 110357</strain>
    </source>
</reference>
<keyword evidence="4 6" id="KW-1133">Transmembrane helix</keyword>
<evidence type="ECO:0000313" key="7">
    <source>
        <dbReference type="EMBL" id="ESK52583.1"/>
    </source>
</evidence>
<keyword evidence="5 6" id="KW-0472">Membrane</keyword>
<dbReference type="EMBL" id="AYEU01000003">
    <property type="protein sequence ID" value="ESK52583.1"/>
    <property type="molecule type" value="Genomic_DNA"/>
</dbReference>
<evidence type="ECO:0000256" key="5">
    <source>
        <dbReference type="ARBA" id="ARBA00023136"/>
    </source>
</evidence>
<dbReference type="Pfam" id="PF01594">
    <property type="entry name" value="AI-2E_transport"/>
    <property type="match status" value="1"/>
</dbReference>
<feature type="transmembrane region" description="Helical" evidence="6">
    <location>
        <begin position="299"/>
        <end position="328"/>
    </location>
</feature>
<dbReference type="STRING" id="396323.VH98_08095"/>
<dbReference type="Proteomes" id="UP000018418">
    <property type="component" value="Unassembled WGS sequence"/>
</dbReference>
<dbReference type="GO" id="GO:0016020">
    <property type="term" value="C:membrane"/>
    <property type="evidence" value="ECO:0007669"/>
    <property type="project" value="UniProtKB-SubCell"/>
</dbReference>
<dbReference type="OrthoDB" id="8113193at2"/>
<comment type="caution">
    <text evidence="7">The sequence shown here is derived from an EMBL/GenBank/DDBJ whole genome shotgun (WGS) entry which is preliminary data.</text>
</comment>
<proteinExistence type="inferred from homology"/>
<feature type="transmembrane region" description="Helical" evidence="6">
    <location>
        <begin position="228"/>
        <end position="249"/>
    </location>
</feature>
<feature type="transmembrane region" description="Helical" evidence="6">
    <location>
        <begin position="150"/>
        <end position="174"/>
    </location>
</feature>
<evidence type="ECO:0008006" key="9">
    <source>
        <dbReference type="Google" id="ProtNLM"/>
    </source>
</evidence>
<dbReference type="HOGENOM" id="CLU_798794_0_0_6"/>
<feature type="transmembrane region" description="Helical" evidence="6">
    <location>
        <begin position="195"/>
        <end position="222"/>
    </location>
</feature>
<evidence type="ECO:0000256" key="6">
    <source>
        <dbReference type="SAM" id="Phobius"/>
    </source>
</evidence>
<feature type="transmembrane region" description="Helical" evidence="6">
    <location>
        <begin position="12"/>
        <end position="40"/>
    </location>
</feature>
<evidence type="ECO:0000256" key="1">
    <source>
        <dbReference type="ARBA" id="ARBA00004141"/>
    </source>
</evidence>